<dbReference type="AlphaFoldDB" id="A0A914DUS5"/>
<name>A0A914DUS5_9BILA</name>
<evidence type="ECO:0000313" key="2">
    <source>
        <dbReference type="Proteomes" id="UP000887540"/>
    </source>
</evidence>
<dbReference type="Proteomes" id="UP000887540">
    <property type="component" value="Unplaced"/>
</dbReference>
<proteinExistence type="predicted"/>
<dbReference type="WBParaSite" id="ACRNAN_scaffold4231.g14823.t1">
    <property type="protein sequence ID" value="ACRNAN_scaffold4231.g14823.t1"/>
    <property type="gene ID" value="ACRNAN_scaffold4231.g14823"/>
</dbReference>
<accession>A0A914DUS5</accession>
<keyword evidence="2" id="KW-1185">Reference proteome</keyword>
<keyword evidence="1" id="KW-0732">Signal</keyword>
<feature type="chain" id="PRO_5037457169" evidence="1">
    <location>
        <begin position="22"/>
        <end position="318"/>
    </location>
</feature>
<reference evidence="3" key="1">
    <citation type="submission" date="2022-11" db="UniProtKB">
        <authorList>
            <consortium name="WormBaseParasite"/>
        </authorList>
    </citation>
    <scope>IDENTIFICATION</scope>
</reference>
<protein>
    <submittedName>
        <fullName evidence="3">Uncharacterized protein</fullName>
    </submittedName>
</protein>
<sequence length="318" mass="36331">MKIREIPIIFLCFLFAKSIQANEADTNEVAISDGGGDPPQCPACPECDTLDKIPDETSLRYIDYVYKDEVVKTIKQDSINNSAVKAAIVDVVFGAIQEHTNSDLTARNYEKLCEHVNKKLGEKYAFGWICFMIKGISHAKHSKNSLMFGLENQETLYVIAAGLKNYKQYQELSEVKDTIIFDKLGNPEITTYITELVLKSLQNNTNPEHTYRNYTKICIDIITKLNAKYAFGWTCIMDKHHFTHYYGHLLKFDLDNEESLHIHAAICKDIKDYLDDKYQFGWNCFIDDGGSYLYYSGNTVALQFDNGDRILINAGKNF</sequence>
<organism evidence="2 3">
    <name type="scientific">Acrobeloides nanus</name>
    <dbReference type="NCBI Taxonomy" id="290746"/>
    <lineage>
        <taxon>Eukaryota</taxon>
        <taxon>Metazoa</taxon>
        <taxon>Ecdysozoa</taxon>
        <taxon>Nematoda</taxon>
        <taxon>Chromadorea</taxon>
        <taxon>Rhabditida</taxon>
        <taxon>Tylenchina</taxon>
        <taxon>Cephalobomorpha</taxon>
        <taxon>Cephaloboidea</taxon>
        <taxon>Cephalobidae</taxon>
        <taxon>Acrobeloides</taxon>
    </lineage>
</organism>
<evidence type="ECO:0000313" key="3">
    <source>
        <dbReference type="WBParaSite" id="ACRNAN_scaffold4231.g14823.t1"/>
    </source>
</evidence>
<feature type="signal peptide" evidence="1">
    <location>
        <begin position="1"/>
        <end position="21"/>
    </location>
</feature>
<evidence type="ECO:0000256" key="1">
    <source>
        <dbReference type="SAM" id="SignalP"/>
    </source>
</evidence>